<accession>A0A6J6ENQ7</accession>
<name>A0A6J6ENQ7_9ZZZZ</name>
<protein>
    <submittedName>
        <fullName evidence="1">Unannotated protein</fullName>
    </submittedName>
</protein>
<organism evidence="1">
    <name type="scientific">freshwater metagenome</name>
    <dbReference type="NCBI Taxonomy" id="449393"/>
    <lineage>
        <taxon>unclassified sequences</taxon>
        <taxon>metagenomes</taxon>
        <taxon>ecological metagenomes</taxon>
    </lineage>
</organism>
<proteinExistence type="predicted"/>
<evidence type="ECO:0000313" key="1">
    <source>
        <dbReference type="EMBL" id="CAB4576193.1"/>
    </source>
</evidence>
<reference evidence="1" key="1">
    <citation type="submission" date="2020-05" db="EMBL/GenBank/DDBJ databases">
        <authorList>
            <person name="Chiriac C."/>
            <person name="Salcher M."/>
            <person name="Ghai R."/>
            <person name="Kavagutti S V."/>
        </authorList>
    </citation>
    <scope>NUCLEOTIDE SEQUENCE</scope>
</reference>
<sequence>MNEHFAIYPLPMKPSFEQMVSPIHLLKPRSEILLEMVPAPQKLAPFALAMTADVLEDAATGRFVLLHDPAGQEGWSGEFRCVTFARAAIDLEMANDPMLPEIGWAWLMESLKKNNCNFVAPSGTVTRVASASFGSLAGRDEDSEMEIRASWTPTSGDELLSHVQAWIELLATTAGLAPIPEGVTSISRTH</sequence>
<dbReference type="EMBL" id="CAEZTV010000022">
    <property type="protein sequence ID" value="CAB4576193.1"/>
    <property type="molecule type" value="Genomic_DNA"/>
</dbReference>
<dbReference type="Pfam" id="PF11452">
    <property type="entry name" value="DUF3000"/>
    <property type="match status" value="1"/>
</dbReference>
<dbReference type="InterPro" id="IPR021555">
    <property type="entry name" value="DUF3000"/>
</dbReference>
<dbReference type="AlphaFoldDB" id="A0A6J6ENQ7"/>
<gene>
    <name evidence="1" type="ORF">UFOPK1747_00261</name>
</gene>